<dbReference type="Proteomes" id="UP000053097">
    <property type="component" value="Unassembled WGS sequence"/>
</dbReference>
<name>A0A026WBP9_OOCBI</name>
<reference evidence="2 3" key="1">
    <citation type="journal article" date="2014" name="Curr. Biol.">
        <title>The genome of the clonal raider ant Cerapachys biroi.</title>
        <authorList>
            <person name="Oxley P.R."/>
            <person name="Ji L."/>
            <person name="Fetter-Pruneda I."/>
            <person name="McKenzie S.K."/>
            <person name="Li C."/>
            <person name="Hu H."/>
            <person name="Zhang G."/>
            <person name="Kronauer D.J."/>
        </authorList>
    </citation>
    <scope>NUCLEOTIDE SEQUENCE [LARGE SCALE GENOMIC DNA]</scope>
</reference>
<evidence type="ECO:0000313" key="2">
    <source>
        <dbReference type="EMBL" id="EZA53485.1"/>
    </source>
</evidence>
<proteinExistence type="predicted"/>
<accession>A0A026WBP9</accession>
<dbReference type="Pfam" id="PF21789">
    <property type="entry name" value="TNP-like_RNaseH_C"/>
    <property type="match status" value="1"/>
</dbReference>
<feature type="non-terminal residue" evidence="2">
    <location>
        <position position="1"/>
    </location>
</feature>
<dbReference type="EMBL" id="KK107290">
    <property type="protein sequence ID" value="EZA53485.1"/>
    <property type="molecule type" value="Genomic_DNA"/>
</dbReference>
<dbReference type="AlphaFoldDB" id="A0A026WBP9"/>
<dbReference type="InterPro" id="IPR048367">
    <property type="entry name" value="TNP-like_RNaseH_C"/>
</dbReference>
<evidence type="ECO:0000313" key="3">
    <source>
        <dbReference type="Proteomes" id="UP000053097"/>
    </source>
</evidence>
<dbReference type="OrthoDB" id="7701481at2759"/>
<keyword evidence="3" id="KW-1185">Reference proteome</keyword>
<gene>
    <name evidence="2" type="ORF">X777_07368</name>
</gene>
<evidence type="ECO:0000259" key="1">
    <source>
        <dbReference type="Pfam" id="PF21789"/>
    </source>
</evidence>
<organism evidence="2 3">
    <name type="scientific">Ooceraea biroi</name>
    <name type="common">Clonal raider ant</name>
    <name type="synonym">Cerapachys biroi</name>
    <dbReference type="NCBI Taxonomy" id="2015173"/>
    <lineage>
        <taxon>Eukaryota</taxon>
        <taxon>Metazoa</taxon>
        <taxon>Ecdysozoa</taxon>
        <taxon>Arthropoda</taxon>
        <taxon>Hexapoda</taxon>
        <taxon>Insecta</taxon>
        <taxon>Pterygota</taxon>
        <taxon>Neoptera</taxon>
        <taxon>Endopterygota</taxon>
        <taxon>Hymenoptera</taxon>
        <taxon>Apocrita</taxon>
        <taxon>Aculeata</taxon>
        <taxon>Formicoidea</taxon>
        <taxon>Formicidae</taxon>
        <taxon>Dorylinae</taxon>
        <taxon>Ooceraea</taxon>
    </lineage>
</organism>
<sequence>LYIYSLENVFGTIRSHNRRNINPTCTNFESSFKTLLINNLTGKRTVGGNCEIDNGKALFSLQHFVENSVEILNSTASNMDTDTEEIAEIDNISVNASSICTNNHEAIINKLLSMQPFNTCSSCKEAMLLKEMEFTVINGCTTWKNMSSVCFRTHDVSQKLGAIIKEKVDFSFFNCAEHKQEFYNSFLQVIIEHFSIPQWCSNINKILRGKNIRKPQNIIEHQAVQYYHMRYKKHHCAL</sequence>
<protein>
    <recommendedName>
        <fullName evidence="1">Transposable element P transposase-like RNase H C-terminal domain-containing protein</fullName>
    </recommendedName>
</protein>
<feature type="domain" description="Transposable element P transposase-like RNase H C-terminal" evidence="1">
    <location>
        <begin position="6"/>
        <end position="33"/>
    </location>
</feature>